<dbReference type="OrthoDB" id="5957963at2759"/>
<evidence type="ECO:0000256" key="1">
    <source>
        <dbReference type="SAM" id="MobiDB-lite"/>
    </source>
</evidence>
<evidence type="ECO:0000313" key="3">
    <source>
        <dbReference type="Proteomes" id="UP000274429"/>
    </source>
</evidence>
<gene>
    <name evidence="2" type="ORF">TTAC_LOCUS1630</name>
</gene>
<protein>
    <submittedName>
        <fullName evidence="4">PX domain-containing protein</fullName>
    </submittedName>
</protein>
<name>A0A0R3WLK5_HYDTA</name>
<feature type="compositionally biased region" description="Basic residues" evidence="1">
    <location>
        <begin position="272"/>
        <end position="282"/>
    </location>
</feature>
<dbReference type="STRING" id="6205.A0A0R3WLK5"/>
<dbReference type="GO" id="GO:0035091">
    <property type="term" value="F:phosphatidylinositol binding"/>
    <property type="evidence" value="ECO:0007669"/>
    <property type="project" value="InterPro"/>
</dbReference>
<dbReference type="Gene3D" id="3.30.1520.10">
    <property type="entry name" value="Phox-like domain"/>
    <property type="match status" value="1"/>
</dbReference>
<evidence type="ECO:0000313" key="4">
    <source>
        <dbReference type="WBParaSite" id="TTAC_0000164301-mRNA-1"/>
    </source>
</evidence>
<dbReference type="AlphaFoldDB" id="A0A0R3WLK5"/>
<dbReference type="WBParaSite" id="TTAC_0000164301-mRNA-1">
    <property type="protein sequence ID" value="TTAC_0000164301-mRNA-1"/>
    <property type="gene ID" value="TTAC_0000164301"/>
</dbReference>
<feature type="region of interest" description="Disordered" evidence="1">
    <location>
        <begin position="255"/>
        <end position="295"/>
    </location>
</feature>
<evidence type="ECO:0000313" key="2">
    <source>
        <dbReference type="EMBL" id="VDM18312.1"/>
    </source>
</evidence>
<reference evidence="4" key="1">
    <citation type="submission" date="2017-02" db="UniProtKB">
        <authorList>
            <consortium name="WormBaseParasite"/>
        </authorList>
    </citation>
    <scope>IDENTIFICATION</scope>
</reference>
<dbReference type="Proteomes" id="UP000274429">
    <property type="component" value="Unassembled WGS sequence"/>
</dbReference>
<sequence>MLETSLKDLFFLSYFSVEVANKIETESVSPELCKRLKTPLQQLLLILHSGRVLASEELDQYQQQNHQSSNLQTECSHCGRVITPIGASRLPQLLGLSPRLTTVISEAIDSASVDSSADPLCVARLVHTPEWTSAYKTLCKTMETLYLPAYMESPEYLGRVGATSTISSPGYQFIPADVTADIDMANTLELLTMMLPYNSLKLQLRSVLTIRNYIDFMFFKDFLDSNLSRRFYKSSKQSSSFNDINELSRREFASRAKSVAKDDMSTTSASRRSGRLRSRRRPTSPSPMKSAKMTEEDLDFSKWRVSIPFYTSASRSSTSSLGGRGNFKSSSASSVAAGPMMLTLMMNPEQPDFSLFSFTAPSQGYYTVIAEREISGKTVSSRVRRKYAEFYVLEQRLVEFHGSLISHRLHARRYGAQSHHFLENMKSYFERFLRVSDLTQFSLHPFQWRARRKSQLSDPLCATPDSAIDSCRISCQPSPFYLFGYDLGKNESEVEDSFLFQYLLTQPFLRTSELMYTFLTSPNVEFTSNNLADIRLGKFVKSMPILLAKEKGQFTDKFLTAFRSSCFALPTQKMGSTVNHHHVESHSSHSILEHRLRSTLYWNNAGIPILQRRASGSECCAMEGSYVTSFYDFFGYLVDNFRKPEPKGLSNTEQQAPMRCLDSTTGKFSVYMDFLQWLQRMALTCWSVLKILW</sequence>
<proteinExistence type="predicted"/>
<dbReference type="InterPro" id="IPR036871">
    <property type="entry name" value="PX_dom_sf"/>
</dbReference>
<reference evidence="2 3" key="2">
    <citation type="submission" date="2018-11" db="EMBL/GenBank/DDBJ databases">
        <authorList>
            <consortium name="Pathogen Informatics"/>
        </authorList>
    </citation>
    <scope>NUCLEOTIDE SEQUENCE [LARGE SCALE GENOMIC DNA]</scope>
</reference>
<keyword evidence="3" id="KW-1185">Reference proteome</keyword>
<dbReference type="SUPFAM" id="SSF64268">
    <property type="entry name" value="PX domain"/>
    <property type="match status" value="1"/>
</dbReference>
<feature type="compositionally biased region" description="Basic and acidic residues" evidence="1">
    <location>
        <begin position="255"/>
        <end position="264"/>
    </location>
</feature>
<organism evidence="4">
    <name type="scientific">Hydatigena taeniaeformis</name>
    <name type="common">Feline tapeworm</name>
    <name type="synonym">Taenia taeniaeformis</name>
    <dbReference type="NCBI Taxonomy" id="6205"/>
    <lineage>
        <taxon>Eukaryota</taxon>
        <taxon>Metazoa</taxon>
        <taxon>Spiralia</taxon>
        <taxon>Lophotrochozoa</taxon>
        <taxon>Platyhelminthes</taxon>
        <taxon>Cestoda</taxon>
        <taxon>Eucestoda</taxon>
        <taxon>Cyclophyllidea</taxon>
        <taxon>Taeniidae</taxon>
        <taxon>Hydatigera</taxon>
    </lineage>
</organism>
<dbReference type="EMBL" id="UYWX01000416">
    <property type="protein sequence ID" value="VDM18312.1"/>
    <property type="molecule type" value="Genomic_DNA"/>
</dbReference>
<accession>A0A0R3WLK5</accession>